<protein>
    <submittedName>
        <fullName evidence="1">14868_t:CDS:1</fullName>
    </submittedName>
</protein>
<reference evidence="1" key="1">
    <citation type="submission" date="2021-06" db="EMBL/GenBank/DDBJ databases">
        <authorList>
            <person name="Kallberg Y."/>
            <person name="Tangrot J."/>
            <person name="Rosling A."/>
        </authorList>
    </citation>
    <scope>NUCLEOTIDE SEQUENCE</scope>
    <source>
        <strain evidence="1">CL356</strain>
    </source>
</reference>
<gene>
    <name evidence="1" type="ORF">ACOLOM_LOCUS13657</name>
</gene>
<comment type="caution">
    <text evidence="1">The sequence shown here is derived from an EMBL/GenBank/DDBJ whole genome shotgun (WGS) entry which is preliminary data.</text>
</comment>
<accession>A0ACA9QYG0</accession>
<keyword evidence="2" id="KW-1185">Reference proteome</keyword>
<dbReference type="EMBL" id="CAJVPT010063750">
    <property type="protein sequence ID" value="CAG8769150.1"/>
    <property type="molecule type" value="Genomic_DNA"/>
</dbReference>
<evidence type="ECO:0000313" key="1">
    <source>
        <dbReference type="EMBL" id="CAG8769150.1"/>
    </source>
</evidence>
<organism evidence="1 2">
    <name type="scientific">Acaulospora colombiana</name>
    <dbReference type="NCBI Taxonomy" id="27376"/>
    <lineage>
        <taxon>Eukaryota</taxon>
        <taxon>Fungi</taxon>
        <taxon>Fungi incertae sedis</taxon>
        <taxon>Mucoromycota</taxon>
        <taxon>Glomeromycotina</taxon>
        <taxon>Glomeromycetes</taxon>
        <taxon>Diversisporales</taxon>
        <taxon>Acaulosporaceae</taxon>
        <taxon>Acaulospora</taxon>
    </lineage>
</organism>
<evidence type="ECO:0000313" key="2">
    <source>
        <dbReference type="Proteomes" id="UP000789525"/>
    </source>
</evidence>
<dbReference type="Proteomes" id="UP000789525">
    <property type="component" value="Unassembled WGS sequence"/>
</dbReference>
<feature type="non-terminal residue" evidence="1">
    <location>
        <position position="1"/>
    </location>
</feature>
<name>A0ACA9QYG0_9GLOM</name>
<proteinExistence type="predicted"/>
<sequence length="72" mass="7431">PPLPDAQALSNPTSNALHLGVYYRALVTLPTMATSQLQHLLNNDRTIGSADDLAAEIVGSSFPSSPVSGLSA</sequence>